<dbReference type="EMBL" id="AP026800">
    <property type="protein sequence ID" value="BDR54172.1"/>
    <property type="molecule type" value="Genomic_DNA"/>
</dbReference>
<keyword evidence="1" id="KW-1133">Transmembrane helix</keyword>
<evidence type="ECO:0000313" key="3">
    <source>
        <dbReference type="Proteomes" id="UP001321748"/>
    </source>
</evidence>
<feature type="transmembrane region" description="Helical" evidence="1">
    <location>
        <begin position="46"/>
        <end position="68"/>
    </location>
</feature>
<evidence type="ECO:0000256" key="1">
    <source>
        <dbReference type="SAM" id="Phobius"/>
    </source>
</evidence>
<organism evidence="2 3">
    <name type="scientific">Bombiscardovia apis</name>
    <dbReference type="NCBI Taxonomy" id="2932182"/>
    <lineage>
        <taxon>Bacteria</taxon>
        <taxon>Bacillati</taxon>
        <taxon>Actinomycetota</taxon>
        <taxon>Actinomycetes</taxon>
        <taxon>Bifidobacteriales</taxon>
        <taxon>Bifidobacteriaceae</taxon>
        <taxon>Bombiscardovia</taxon>
    </lineage>
</organism>
<name>A0ABN6SFX2_9BIFI</name>
<keyword evidence="1" id="KW-0812">Transmembrane</keyword>
<dbReference type="RefSeq" id="WP_317643192.1">
    <property type="nucleotide sequence ID" value="NZ_AP026800.1"/>
</dbReference>
<gene>
    <name evidence="2" type="ORF">KIMH_02830</name>
</gene>
<evidence type="ECO:0000313" key="2">
    <source>
        <dbReference type="EMBL" id="BDR54172.1"/>
    </source>
</evidence>
<keyword evidence="1" id="KW-0472">Membrane</keyword>
<protein>
    <submittedName>
        <fullName evidence="2">Uncharacterized protein</fullName>
    </submittedName>
</protein>
<reference evidence="2 3" key="1">
    <citation type="journal article" date="2023" name="Microbiol. Spectr.">
        <title>Symbiosis of Carpenter Bees with Uncharacterized Lactic Acid Bacteria Showing NAD Auxotrophy.</title>
        <authorList>
            <person name="Kawasaki S."/>
            <person name="Ozawa K."/>
            <person name="Mori T."/>
            <person name="Yamamoto A."/>
            <person name="Ito M."/>
            <person name="Ohkuma M."/>
            <person name="Sakamoto M."/>
            <person name="Matsutani M."/>
        </authorList>
    </citation>
    <scope>NUCLEOTIDE SEQUENCE [LARGE SCALE GENOMIC DNA]</scope>
    <source>
        <strain evidence="2 3">KimH</strain>
    </source>
</reference>
<keyword evidence="3" id="KW-1185">Reference proteome</keyword>
<proteinExistence type="predicted"/>
<accession>A0ABN6SFX2</accession>
<sequence length="79" mass="9042">MKVLAIIMNALSFLGLALTVYMQMKAGVYSDEHADLYTQFNQSQSNLLWICVLLFFILFILSLSVLIYSSEQAKRMTLQ</sequence>
<dbReference type="Proteomes" id="UP001321748">
    <property type="component" value="Chromosome"/>
</dbReference>